<feature type="transmembrane region" description="Helical" evidence="1">
    <location>
        <begin position="109"/>
        <end position="131"/>
    </location>
</feature>
<gene>
    <name evidence="3" type="ORF">J2Z66_001885</name>
</gene>
<dbReference type="Pfam" id="PF04892">
    <property type="entry name" value="VanZ"/>
    <property type="match status" value="1"/>
</dbReference>
<evidence type="ECO:0000256" key="1">
    <source>
        <dbReference type="SAM" id="Phobius"/>
    </source>
</evidence>
<proteinExistence type="predicted"/>
<protein>
    <submittedName>
        <fullName evidence="3">VanZ family protein</fullName>
    </submittedName>
</protein>
<dbReference type="InterPro" id="IPR006976">
    <property type="entry name" value="VanZ-like"/>
</dbReference>
<evidence type="ECO:0000313" key="3">
    <source>
        <dbReference type="EMBL" id="MBP1990287.1"/>
    </source>
</evidence>
<feature type="domain" description="VanZ-like" evidence="2">
    <location>
        <begin position="10"/>
        <end position="129"/>
    </location>
</feature>
<organism evidence="3 4">
    <name type="scientific">Paenibacillus eucommiae</name>
    <dbReference type="NCBI Taxonomy" id="1355755"/>
    <lineage>
        <taxon>Bacteria</taxon>
        <taxon>Bacillati</taxon>
        <taxon>Bacillota</taxon>
        <taxon>Bacilli</taxon>
        <taxon>Bacillales</taxon>
        <taxon>Paenibacillaceae</taxon>
        <taxon>Paenibacillus</taxon>
    </lineage>
</organism>
<accession>A0ABS4IRU4</accession>
<name>A0ABS4IRU4_9BACL</name>
<keyword evidence="1" id="KW-0812">Transmembrane</keyword>
<feature type="transmembrane region" description="Helical" evidence="1">
    <location>
        <begin position="7"/>
        <end position="24"/>
    </location>
</feature>
<keyword evidence="1" id="KW-1133">Transmembrane helix</keyword>
<reference evidence="3 4" key="1">
    <citation type="submission" date="2021-03" db="EMBL/GenBank/DDBJ databases">
        <title>Genomic Encyclopedia of Type Strains, Phase IV (KMG-IV): sequencing the most valuable type-strain genomes for metagenomic binning, comparative biology and taxonomic classification.</title>
        <authorList>
            <person name="Goeker M."/>
        </authorList>
    </citation>
    <scope>NUCLEOTIDE SEQUENCE [LARGE SCALE GENOMIC DNA]</scope>
    <source>
        <strain evidence="3 4">DSM 26048</strain>
    </source>
</reference>
<keyword evidence="4" id="KW-1185">Reference proteome</keyword>
<dbReference type="NCBIfam" id="NF037970">
    <property type="entry name" value="vanZ_1"/>
    <property type="match status" value="1"/>
</dbReference>
<feature type="transmembrane region" description="Helical" evidence="1">
    <location>
        <begin position="59"/>
        <end position="77"/>
    </location>
</feature>
<evidence type="ECO:0000259" key="2">
    <source>
        <dbReference type="Pfam" id="PF04892"/>
    </source>
</evidence>
<dbReference type="RefSeq" id="WP_209971068.1">
    <property type="nucleotide sequence ID" value="NZ_JAGGLB010000004.1"/>
</dbReference>
<comment type="caution">
    <text evidence="3">The sequence shown here is derived from an EMBL/GenBank/DDBJ whole genome shotgun (WGS) entry which is preliminary data.</text>
</comment>
<keyword evidence="1" id="KW-0472">Membrane</keyword>
<dbReference type="EMBL" id="JAGGLB010000004">
    <property type="protein sequence ID" value="MBP1990287.1"/>
    <property type="molecule type" value="Genomic_DNA"/>
</dbReference>
<dbReference type="Proteomes" id="UP001519287">
    <property type="component" value="Unassembled WGS sequence"/>
</dbReference>
<evidence type="ECO:0000313" key="4">
    <source>
        <dbReference type="Proteomes" id="UP001519287"/>
    </source>
</evidence>
<sequence length="144" mass="15862">MFLRRRWIGWILVIICCTFIFKLTDSPASTSKHTTSIIKTEIKASHSATIKINYIVRKSAHMTLFGILAICLLLALGKIKHAPLLSWALATAYGALDEIHQIFKPDRTAAAADVLIDSAGALLALLFFWGVRGLVAMLKKTDVP</sequence>